<dbReference type="OrthoDB" id="2692034at2"/>
<evidence type="ECO:0000313" key="2">
    <source>
        <dbReference type="Proteomes" id="UP000037558"/>
    </source>
</evidence>
<dbReference type="Proteomes" id="UP000037558">
    <property type="component" value="Unassembled WGS sequence"/>
</dbReference>
<dbReference type="PATRIC" id="fig|284581.3.peg.732"/>
<evidence type="ECO:0000313" key="1">
    <source>
        <dbReference type="EMBL" id="KOO50604.1"/>
    </source>
</evidence>
<dbReference type="AlphaFoldDB" id="A0A0M0LHR9"/>
<comment type="caution">
    <text evidence="1">The sequence shown here is derived from an EMBL/GenBank/DDBJ whole genome shotgun (WGS) entry which is preliminary data.</text>
</comment>
<sequence>MKSIQDALYNWLTIKKVADARPDDYAAQETFTLFDHMLKDDHHVENVTIIEHEEMYEVIYSRQQEEKKTRFPKELVDAMYDHIKREPEKFKSYPLEEKR</sequence>
<protein>
    <submittedName>
        <fullName evidence="1">Uncharacterized protein</fullName>
    </submittedName>
</protein>
<dbReference type="RefSeq" id="WP_053399768.1">
    <property type="nucleotide sequence ID" value="NZ_CP061868.1"/>
</dbReference>
<organism evidence="1 2">
    <name type="scientific">Priestia koreensis</name>
    <dbReference type="NCBI Taxonomy" id="284581"/>
    <lineage>
        <taxon>Bacteria</taxon>
        <taxon>Bacillati</taxon>
        <taxon>Bacillota</taxon>
        <taxon>Bacilli</taxon>
        <taxon>Bacillales</taxon>
        <taxon>Bacillaceae</taxon>
        <taxon>Priestia</taxon>
    </lineage>
</organism>
<dbReference type="STRING" id="284581.AMD01_02325"/>
<dbReference type="EMBL" id="LILC01000002">
    <property type="protein sequence ID" value="KOO50604.1"/>
    <property type="molecule type" value="Genomic_DNA"/>
</dbReference>
<proteinExistence type="predicted"/>
<accession>A0A0M0LHR9</accession>
<keyword evidence="2" id="KW-1185">Reference proteome</keyword>
<reference evidence="2" key="1">
    <citation type="submission" date="2015-08" db="EMBL/GenBank/DDBJ databases">
        <title>Fjat-14210 dsm16467.</title>
        <authorList>
            <person name="Liu B."/>
            <person name="Wang J."/>
            <person name="Zhu Y."/>
            <person name="Liu G."/>
            <person name="Chen Q."/>
            <person name="Chen Z."/>
            <person name="Lan J."/>
            <person name="Che J."/>
            <person name="Ge C."/>
            <person name="Shi H."/>
            <person name="Pan Z."/>
            <person name="Liu X."/>
        </authorList>
    </citation>
    <scope>NUCLEOTIDE SEQUENCE [LARGE SCALE GENOMIC DNA]</scope>
    <source>
        <strain evidence="2">DSM 16467</strain>
    </source>
</reference>
<gene>
    <name evidence="1" type="ORF">AMD01_02325</name>
</gene>
<name>A0A0M0LHR9_9BACI</name>